<name>A0ABY5M8F2_9ACTN</name>
<evidence type="ECO:0000259" key="1">
    <source>
        <dbReference type="PROSITE" id="PS51819"/>
    </source>
</evidence>
<dbReference type="PANTHER" id="PTHR35908">
    <property type="entry name" value="HYPOTHETICAL FUSION PROTEIN"/>
    <property type="match status" value="1"/>
</dbReference>
<dbReference type="EMBL" id="CP102173">
    <property type="protein sequence ID" value="UUP14122.1"/>
    <property type="molecule type" value="Genomic_DNA"/>
</dbReference>
<accession>A0ABY5M8F2</accession>
<dbReference type="Gene3D" id="3.10.180.10">
    <property type="entry name" value="2,3-Dihydroxybiphenyl 1,2-Dioxygenase, domain 1"/>
    <property type="match status" value="1"/>
</dbReference>
<dbReference type="CDD" id="cd06587">
    <property type="entry name" value="VOC"/>
    <property type="match status" value="1"/>
</dbReference>
<dbReference type="PANTHER" id="PTHR35908:SF1">
    <property type="entry name" value="CONSERVED PROTEIN"/>
    <property type="match status" value="1"/>
</dbReference>
<sequence>MTAVASIRTIVLECSAPEPLAQFWSAVLDRPIVNRDDDWWDLEPSPGGPRMAFQVSPGYEPPAWPGTSGEQQSHLDLEVDDLETARARVLELGARQLSEVIDESEDDGVWQVFADPAGHPFCLVT</sequence>
<proteinExistence type="predicted"/>
<dbReference type="Pfam" id="PF18029">
    <property type="entry name" value="Glyoxalase_6"/>
    <property type="match status" value="1"/>
</dbReference>
<evidence type="ECO:0000313" key="3">
    <source>
        <dbReference type="Proteomes" id="UP001316184"/>
    </source>
</evidence>
<dbReference type="SUPFAM" id="SSF54593">
    <property type="entry name" value="Glyoxalase/Bleomycin resistance protein/Dihydroxybiphenyl dioxygenase"/>
    <property type="match status" value="1"/>
</dbReference>
<feature type="domain" description="VOC" evidence="1">
    <location>
        <begin position="6"/>
        <end position="125"/>
    </location>
</feature>
<reference evidence="2 3" key="1">
    <citation type="submission" date="2022-08" db="EMBL/GenBank/DDBJ databases">
        <title>novel species in genus Aeromicrobium.</title>
        <authorList>
            <person name="Ye L."/>
        </authorList>
    </citation>
    <scope>NUCLEOTIDE SEQUENCE [LARGE SCALE GENOMIC DNA]</scope>
    <source>
        <strain evidence="3">zg-Y1379</strain>
    </source>
</reference>
<protein>
    <submittedName>
        <fullName evidence="2">VOC family protein</fullName>
    </submittedName>
</protein>
<evidence type="ECO:0000313" key="2">
    <source>
        <dbReference type="EMBL" id="UUP14122.1"/>
    </source>
</evidence>
<dbReference type="InterPro" id="IPR029068">
    <property type="entry name" value="Glyas_Bleomycin-R_OHBP_Dase"/>
</dbReference>
<dbReference type="Proteomes" id="UP001316184">
    <property type="component" value="Chromosome"/>
</dbReference>
<dbReference type="InterPro" id="IPR041581">
    <property type="entry name" value="Glyoxalase_6"/>
</dbReference>
<dbReference type="InterPro" id="IPR037523">
    <property type="entry name" value="VOC_core"/>
</dbReference>
<keyword evidence="3" id="KW-1185">Reference proteome</keyword>
<gene>
    <name evidence="2" type="ORF">NQV15_02080</name>
</gene>
<organism evidence="2 3">
    <name type="scientific">Aeromicrobium wangtongii</name>
    <dbReference type="NCBI Taxonomy" id="2969247"/>
    <lineage>
        <taxon>Bacteria</taxon>
        <taxon>Bacillati</taxon>
        <taxon>Actinomycetota</taxon>
        <taxon>Actinomycetes</taxon>
        <taxon>Propionibacteriales</taxon>
        <taxon>Nocardioidaceae</taxon>
        <taxon>Aeromicrobium</taxon>
    </lineage>
</organism>
<dbReference type="RefSeq" id="WP_232403404.1">
    <property type="nucleotide sequence ID" value="NZ_CP102173.1"/>
</dbReference>
<dbReference type="PROSITE" id="PS51819">
    <property type="entry name" value="VOC"/>
    <property type="match status" value="1"/>
</dbReference>